<protein>
    <submittedName>
        <fullName evidence="4">SDR family oxidoreductase</fullName>
    </submittedName>
</protein>
<dbReference type="SUPFAM" id="SSF51735">
    <property type="entry name" value="NAD(P)-binding Rossmann-fold domains"/>
    <property type="match status" value="1"/>
</dbReference>
<evidence type="ECO:0000256" key="1">
    <source>
        <dbReference type="ARBA" id="ARBA00006484"/>
    </source>
</evidence>
<dbReference type="KEGG" id="schf:IPT68_32515"/>
<name>A0A7M2T6J3_STRCW</name>
<feature type="region of interest" description="Disordered" evidence="3">
    <location>
        <begin position="1"/>
        <end position="51"/>
    </location>
</feature>
<dbReference type="PANTHER" id="PTHR43477">
    <property type="entry name" value="DIHYDROANTICAPSIN 7-DEHYDROGENASE"/>
    <property type="match status" value="1"/>
</dbReference>
<proteinExistence type="inferred from homology"/>
<dbReference type="Pfam" id="PF13561">
    <property type="entry name" value="adh_short_C2"/>
    <property type="match status" value="1"/>
</dbReference>
<keyword evidence="2" id="KW-0560">Oxidoreductase</keyword>
<dbReference type="AlphaFoldDB" id="A0A7M2T6J3"/>
<dbReference type="Proteomes" id="UP000594008">
    <property type="component" value="Chromosome"/>
</dbReference>
<sequence length="184" mass="19173">MDGACGSVTDSAGRYREPGCRRRPGDLRPRPGPTRRGCPQPTERPPVSPSAVRVTAVDTYDIRTARACLPHRPASSPAAIVNTCSVTATAGPPRRARYSVTKGAMYSLTLAMAADHVRGGIRVTCDNPGTADTPWTSRLLDVTAAEVAHTTACLASPMSGATTGTAPAVDGGMRGPRPRPADPR</sequence>
<comment type="similarity">
    <text evidence="1">Belongs to the short-chain dehydrogenases/reductases (SDR) family.</text>
</comment>
<evidence type="ECO:0000313" key="5">
    <source>
        <dbReference type="Proteomes" id="UP000594008"/>
    </source>
</evidence>
<evidence type="ECO:0000313" key="4">
    <source>
        <dbReference type="EMBL" id="QOV44300.1"/>
    </source>
</evidence>
<dbReference type="PROSITE" id="PS00061">
    <property type="entry name" value="ADH_SHORT"/>
    <property type="match status" value="1"/>
</dbReference>
<dbReference type="InterPro" id="IPR051122">
    <property type="entry name" value="SDR_DHRS6-like"/>
</dbReference>
<reference evidence="4 5" key="1">
    <citation type="submission" date="2020-10" db="EMBL/GenBank/DDBJ databases">
        <title>Streptomyces chromofuscus complate genome analysis.</title>
        <authorList>
            <person name="Anwar N."/>
        </authorList>
    </citation>
    <scope>NUCLEOTIDE SEQUENCE [LARGE SCALE GENOMIC DNA]</scope>
    <source>
        <strain evidence="4 5">DSM 40273</strain>
    </source>
</reference>
<keyword evidence="5" id="KW-1185">Reference proteome</keyword>
<gene>
    <name evidence="4" type="ORF">IPT68_32515</name>
</gene>
<dbReference type="PANTHER" id="PTHR43477:SF1">
    <property type="entry name" value="DIHYDROANTICAPSIN 7-DEHYDROGENASE"/>
    <property type="match status" value="1"/>
</dbReference>
<dbReference type="InterPro" id="IPR002347">
    <property type="entry name" value="SDR_fam"/>
</dbReference>
<dbReference type="EMBL" id="CP063374">
    <property type="protein sequence ID" value="QOV44300.1"/>
    <property type="molecule type" value="Genomic_DNA"/>
</dbReference>
<dbReference type="CDD" id="cd05233">
    <property type="entry name" value="SDR_c"/>
    <property type="match status" value="1"/>
</dbReference>
<evidence type="ECO:0000256" key="3">
    <source>
        <dbReference type="SAM" id="MobiDB-lite"/>
    </source>
</evidence>
<evidence type="ECO:0000256" key="2">
    <source>
        <dbReference type="ARBA" id="ARBA00023002"/>
    </source>
</evidence>
<dbReference type="GO" id="GO:0016491">
    <property type="term" value="F:oxidoreductase activity"/>
    <property type="evidence" value="ECO:0007669"/>
    <property type="project" value="UniProtKB-KW"/>
</dbReference>
<dbReference type="InterPro" id="IPR020904">
    <property type="entry name" value="Sc_DH/Rdtase_CS"/>
</dbReference>
<dbReference type="PRINTS" id="PR00081">
    <property type="entry name" value="GDHRDH"/>
</dbReference>
<feature type="region of interest" description="Disordered" evidence="3">
    <location>
        <begin position="156"/>
        <end position="184"/>
    </location>
</feature>
<dbReference type="Gene3D" id="3.40.50.720">
    <property type="entry name" value="NAD(P)-binding Rossmann-like Domain"/>
    <property type="match status" value="1"/>
</dbReference>
<organism evidence="4 5">
    <name type="scientific">Streptomyces chromofuscus</name>
    <dbReference type="NCBI Taxonomy" id="42881"/>
    <lineage>
        <taxon>Bacteria</taxon>
        <taxon>Bacillati</taxon>
        <taxon>Actinomycetota</taxon>
        <taxon>Actinomycetes</taxon>
        <taxon>Kitasatosporales</taxon>
        <taxon>Streptomycetaceae</taxon>
        <taxon>Streptomyces</taxon>
    </lineage>
</organism>
<dbReference type="InterPro" id="IPR036291">
    <property type="entry name" value="NAD(P)-bd_dom_sf"/>
</dbReference>
<accession>A0A7M2T6J3</accession>
<feature type="compositionally biased region" description="Basic and acidic residues" evidence="3">
    <location>
        <begin position="13"/>
        <end position="29"/>
    </location>
</feature>